<organism evidence="1 2">
    <name type="scientific">Natrinema pallidum</name>
    <dbReference type="NCBI Taxonomy" id="69527"/>
    <lineage>
        <taxon>Archaea</taxon>
        <taxon>Methanobacteriati</taxon>
        <taxon>Methanobacteriota</taxon>
        <taxon>Stenosarchaea group</taxon>
        <taxon>Halobacteria</taxon>
        <taxon>Halobacteriales</taxon>
        <taxon>Natrialbaceae</taxon>
        <taxon>Natrinema</taxon>
    </lineage>
</organism>
<protein>
    <submittedName>
        <fullName evidence="1">Uncharacterized protein</fullName>
    </submittedName>
</protein>
<dbReference type="RefSeq" id="WP_138652248.1">
    <property type="nucleotide sequence ID" value="NZ_CP040637.1"/>
</dbReference>
<dbReference type="EMBL" id="CP040637">
    <property type="protein sequence ID" value="QCW02373.1"/>
    <property type="molecule type" value="Genomic_DNA"/>
</dbReference>
<dbReference type="GeneID" id="96155023"/>
<reference evidence="2" key="1">
    <citation type="submission" date="2019-05" db="EMBL/GenBank/DDBJ databases">
        <title>Complete Genome Sequence and Methylation Pattern of the Halophilic Archaeon Natrinema pallidum BOL6-1.</title>
        <authorList>
            <person name="DasSarma P."/>
            <person name="DasSarma B.P."/>
            <person name="DasSarma S.L."/>
            <person name="Martinez F.L."/>
            <person name="Guzman D."/>
            <person name="Roberts R.J."/>
            <person name="DasSarma S."/>
        </authorList>
    </citation>
    <scope>NUCLEOTIDE SEQUENCE [LARGE SCALE GENOMIC DNA]</scope>
    <source>
        <strain evidence="2">BOL6-1</strain>
    </source>
</reference>
<gene>
    <name evidence="1" type="ORF">FGF80_03605</name>
</gene>
<dbReference type="Proteomes" id="UP000307562">
    <property type="component" value="Chromosome"/>
</dbReference>
<sequence>MKRREFLSSASLAAGIAVVPATGSADAGESALTVELIRHESVPSTDGAMSAIVDGATLFADTWTDATEGTATVTTDEVSVADFEISASHTATLDAIEDAGLRPDRTPETITLFVIGNGRTSAGAMRSYAGHDGGRDDDPGAYGYVNTEIASGLGFGIGTPEDLRRNFAAHECGHAVIGWADVPHYPADATADDPSPVVRAHSCGAQDHPDASGWLTHHGITVMATGYSARESRNTPRNHQFATQQGAIGDTADPVDDSWSVLNMDYVAAFSDTSRAVMSEHYRQFLA</sequence>
<dbReference type="KEGG" id="npl:FGF80_03605"/>
<proteinExistence type="predicted"/>
<accession>A0A4P9TCF6</accession>
<evidence type="ECO:0000313" key="2">
    <source>
        <dbReference type="Proteomes" id="UP000307562"/>
    </source>
</evidence>
<name>A0A4P9TCF6_9EURY</name>
<keyword evidence="2" id="KW-1185">Reference proteome</keyword>
<evidence type="ECO:0000313" key="1">
    <source>
        <dbReference type="EMBL" id="QCW02373.1"/>
    </source>
</evidence>
<dbReference type="AlphaFoldDB" id="A0A4P9TCF6"/>